<reference evidence="1" key="2">
    <citation type="journal article" date="2015" name="Fish Shellfish Immunol.">
        <title>Early steps in the European eel (Anguilla anguilla)-Vibrio vulnificus interaction in the gills: Role of the RtxA13 toxin.</title>
        <authorList>
            <person name="Callol A."/>
            <person name="Pajuelo D."/>
            <person name="Ebbesson L."/>
            <person name="Teles M."/>
            <person name="MacKenzie S."/>
            <person name="Amaro C."/>
        </authorList>
    </citation>
    <scope>NUCLEOTIDE SEQUENCE</scope>
</reference>
<dbReference type="AlphaFoldDB" id="A0A0E9XMV4"/>
<reference evidence="1" key="1">
    <citation type="submission" date="2014-11" db="EMBL/GenBank/DDBJ databases">
        <authorList>
            <person name="Amaro Gonzalez C."/>
        </authorList>
    </citation>
    <scope>NUCLEOTIDE SEQUENCE</scope>
</reference>
<name>A0A0E9XMV4_ANGAN</name>
<proteinExistence type="predicted"/>
<sequence>MFLNEERTILLSILTVQSRTVSLICRLTFSHASLDTKLPKLCEHYTCVLCAYN</sequence>
<protein>
    <submittedName>
        <fullName evidence="1">Uncharacterized protein</fullName>
    </submittedName>
</protein>
<evidence type="ECO:0000313" key="1">
    <source>
        <dbReference type="EMBL" id="JAI03985.1"/>
    </source>
</evidence>
<organism evidence="1">
    <name type="scientific">Anguilla anguilla</name>
    <name type="common">European freshwater eel</name>
    <name type="synonym">Muraena anguilla</name>
    <dbReference type="NCBI Taxonomy" id="7936"/>
    <lineage>
        <taxon>Eukaryota</taxon>
        <taxon>Metazoa</taxon>
        <taxon>Chordata</taxon>
        <taxon>Craniata</taxon>
        <taxon>Vertebrata</taxon>
        <taxon>Euteleostomi</taxon>
        <taxon>Actinopterygii</taxon>
        <taxon>Neopterygii</taxon>
        <taxon>Teleostei</taxon>
        <taxon>Anguilliformes</taxon>
        <taxon>Anguillidae</taxon>
        <taxon>Anguilla</taxon>
    </lineage>
</organism>
<dbReference type="EMBL" id="GBXM01004593">
    <property type="protein sequence ID" value="JAI03985.1"/>
    <property type="molecule type" value="Transcribed_RNA"/>
</dbReference>
<accession>A0A0E9XMV4</accession>